<dbReference type="PANTHER" id="PTHR37096">
    <property type="entry name" value="YALI0E33429P"/>
    <property type="match status" value="1"/>
</dbReference>
<sequence>MLIFGLTKRLPTGGSCISNALRTGQLDMFSSAFNADPELHVILGPPSTGKTALIREVVMNKGNFKPLFLDCRSGQFDSSKNLYNSISMQFKPFFKERKELLKKILPETDLKAKFPYFFELNFKLFDKKEKEITSSSVSELLIEIARALPKWNIWRGDYAPPPILIVDEANLLSQLGDSSKKGAVLLKSFLNWLVMNTKQENRFHAVLTFSDSFFLNWIINLLHVPHATPYVVGDLTKEEAEEYFEKHVLPQYKCKELEGKFDRVCRITGTRMLIIDRYVNEYKILGEKLTDRRFSVSRLEYNKLFSGLVPFRYPDKTRDPLWNQNELIKVMKAVVDAENRGFVLEADLEKKISHEKIHSLVDYNLLHCRPTNNFAFDIIDPPDKVMLTAMNKPSLRAMEHLLNDLGQ</sequence>
<dbReference type="InterPro" id="IPR027417">
    <property type="entry name" value="P-loop_NTPase"/>
</dbReference>
<dbReference type="PANTHER" id="PTHR37096:SF1">
    <property type="entry name" value="AAA+ ATPASE DOMAIN-CONTAINING PROTEIN"/>
    <property type="match status" value="1"/>
</dbReference>
<dbReference type="Pfam" id="PF01637">
    <property type="entry name" value="ATPase_2"/>
    <property type="match status" value="1"/>
</dbReference>
<evidence type="ECO:0000313" key="2">
    <source>
        <dbReference type="EMBL" id="CAG8530964.1"/>
    </source>
</evidence>
<dbReference type="OrthoDB" id="2150628at2759"/>
<dbReference type="AlphaFoldDB" id="A0A9N9AIN3"/>
<dbReference type="SUPFAM" id="SSF52540">
    <property type="entry name" value="P-loop containing nucleoside triphosphate hydrolases"/>
    <property type="match status" value="1"/>
</dbReference>
<dbReference type="InterPro" id="IPR051667">
    <property type="entry name" value="Archaeal_ATPase_domain"/>
</dbReference>
<protein>
    <submittedName>
        <fullName evidence="2">9141_t:CDS:1</fullName>
    </submittedName>
</protein>
<accession>A0A9N9AIN3</accession>
<dbReference type="GO" id="GO:0005524">
    <property type="term" value="F:ATP binding"/>
    <property type="evidence" value="ECO:0007669"/>
    <property type="project" value="InterPro"/>
</dbReference>
<gene>
    <name evidence="2" type="ORF">FCALED_LOCUS5173</name>
</gene>
<organism evidence="2 3">
    <name type="scientific">Funneliformis caledonium</name>
    <dbReference type="NCBI Taxonomy" id="1117310"/>
    <lineage>
        <taxon>Eukaryota</taxon>
        <taxon>Fungi</taxon>
        <taxon>Fungi incertae sedis</taxon>
        <taxon>Mucoromycota</taxon>
        <taxon>Glomeromycotina</taxon>
        <taxon>Glomeromycetes</taxon>
        <taxon>Glomerales</taxon>
        <taxon>Glomeraceae</taxon>
        <taxon>Funneliformis</taxon>
    </lineage>
</organism>
<evidence type="ECO:0000259" key="1">
    <source>
        <dbReference type="Pfam" id="PF01637"/>
    </source>
</evidence>
<dbReference type="EMBL" id="CAJVPQ010001081">
    <property type="protein sequence ID" value="CAG8530964.1"/>
    <property type="molecule type" value="Genomic_DNA"/>
</dbReference>
<dbReference type="InterPro" id="IPR011579">
    <property type="entry name" value="ATPase_dom"/>
</dbReference>
<keyword evidence="3" id="KW-1185">Reference proteome</keyword>
<proteinExistence type="predicted"/>
<reference evidence="2" key="1">
    <citation type="submission" date="2021-06" db="EMBL/GenBank/DDBJ databases">
        <authorList>
            <person name="Kallberg Y."/>
            <person name="Tangrot J."/>
            <person name="Rosling A."/>
        </authorList>
    </citation>
    <scope>NUCLEOTIDE SEQUENCE</scope>
    <source>
        <strain evidence="2">UK204</strain>
    </source>
</reference>
<evidence type="ECO:0000313" key="3">
    <source>
        <dbReference type="Proteomes" id="UP000789570"/>
    </source>
</evidence>
<feature type="domain" description="ATPase" evidence="1">
    <location>
        <begin position="38"/>
        <end position="244"/>
    </location>
</feature>
<dbReference type="Gene3D" id="3.40.50.300">
    <property type="entry name" value="P-loop containing nucleotide triphosphate hydrolases"/>
    <property type="match status" value="1"/>
</dbReference>
<dbReference type="Proteomes" id="UP000789570">
    <property type="component" value="Unassembled WGS sequence"/>
</dbReference>
<name>A0A9N9AIN3_9GLOM</name>
<comment type="caution">
    <text evidence="2">The sequence shown here is derived from an EMBL/GenBank/DDBJ whole genome shotgun (WGS) entry which is preliminary data.</text>
</comment>